<evidence type="ECO:0000313" key="2">
    <source>
        <dbReference type="EMBL" id="PIK54306.1"/>
    </source>
</evidence>
<accession>A0A2G8L229</accession>
<dbReference type="Proteomes" id="UP000230750">
    <property type="component" value="Unassembled WGS sequence"/>
</dbReference>
<keyword evidence="3" id="KW-1185">Reference proteome</keyword>
<dbReference type="EMBL" id="MRZV01000254">
    <property type="protein sequence ID" value="PIK54306.1"/>
    <property type="molecule type" value="Genomic_DNA"/>
</dbReference>
<keyword evidence="1" id="KW-1133">Transmembrane helix</keyword>
<sequence length="597" mass="67472">MLNTTLLNITVQSHFPARYLVNSFHIAAHHTTYLQHHHITPHVIKTNHTTRQQDKYQTTARFRSTSLHNTVKLHHTIFATSQHDVAVHHVTSLHITSLHNTVKLHHTIFATSQHDVAVHHVTSLHITSLHNTVKLHHSRLATSQHNVAVHQVISLHITSLHNTVTLHHTILATSQHNVAVHQVISLHITSLHNTVTLHHTILATSQHNVAVHHVTSLHITTCHYTTPALTTYIMCHHLWEKLLTASYLVAIFTVLNLTGCRAITLCGFSLFDKISVESVRQNLTLKETGEGNFYLELNVSWDRPDYDHDGYEVRLVSRYSKDLQANIGCNATKYTRTMEESFFFQNLTFGYEYSIWVLLFNSTRNESSYNPALIDVNTPDCFTMTQSLAFCSSQPITVASPARELRAECASSSIYGNTTDIVISWLPPVQVNGSIYEFVISVKQESDVAFEQVLYLDVNERSTGRNLSRRFDQIIENLLPNITYDIELSSLVRKDTVAERGQTLREKIFPTVVTEETLVKNNNSVTDLAPVCILMEQPIETDEQYESPKLSLWAVIGSMAGMTSLMVIMCIALIMSKKRSVAVRELNLYGTPMACLS</sequence>
<gene>
    <name evidence="2" type="ORF">BSL78_08781</name>
</gene>
<dbReference type="Gene3D" id="2.60.40.10">
    <property type="entry name" value="Immunoglobulins"/>
    <property type="match status" value="1"/>
</dbReference>
<dbReference type="OrthoDB" id="10530017at2759"/>
<keyword evidence="1" id="KW-0812">Transmembrane</keyword>
<keyword evidence="1" id="KW-0472">Membrane</keyword>
<comment type="caution">
    <text evidence="2">The sequence shown here is derived from an EMBL/GenBank/DDBJ whole genome shotgun (WGS) entry which is preliminary data.</text>
</comment>
<proteinExistence type="predicted"/>
<reference evidence="2 3" key="1">
    <citation type="journal article" date="2017" name="PLoS Biol.">
        <title>The sea cucumber genome provides insights into morphological evolution and visceral regeneration.</title>
        <authorList>
            <person name="Zhang X."/>
            <person name="Sun L."/>
            <person name="Yuan J."/>
            <person name="Sun Y."/>
            <person name="Gao Y."/>
            <person name="Zhang L."/>
            <person name="Li S."/>
            <person name="Dai H."/>
            <person name="Hamel J.F."/>
            <person name="Liu C."/>
            <person name="Yu Y."/>
            <person name="Liu S."/>
            <person name="Lin W."/>
            <person name="Guo K."/>
            <person name="Jin S."/>
            <person name="Xu P."/>
            <person name="Storey K.B."/>
            <person name="Huan P."/>
            <person name="Zhang T."/>
            <person name="Zhou Y."/>
            <person name="Zhang J."/>
            <person name="Lin C."/>
            <person name="Li X."/>
            <person name="Xing L."/>
            <person name="Huo D."/>
            <person name="Sun M."/>
            <person name="Wang L."/>
            <person name="Mercier A."/>
            <person name="Li F."/>
            <person name="Yang H."/>
            <person name="Xiang J."/>
        </authorList>
    </citation>
    <scope>NUCLEOTIDE SEQUENCE [LARGE SCALE GENOMIC DNA]</scope>
    <source>
        <strain evidence="2">Shaxun</strain>
        <tissue evidence="2">Muscle</tissue>
    </source>
</reference>
<name>A0A2G8L229_STIJA</name>
<dbReference type="InterPro" id="IPR013783">
    <property type="entry name" value="Ig-like_fold"/>
</dbReference>
<evidence type="ECO:0000256" key="1">
    <source>
        <dbReference type="SAM" id="Phobius"/>
    </source>
</evidence>
<protein>
    <submittedName>
        <fullName evidence="2">Uncharacterized protein</fullName>
    </submittedName>
</protein>
<organism evidence="2 3">
    <name type="scientific">Stichopus japonicus</name>
    <name type="common">Sea cucumber</name>
    <dbReference type="NCBI Taxonomy" id="307972"/>
    <lineage>
        <taxon>Eukaryota</taxon>
        <taxon>Metazoa</taxon>
        <taxon>Echinodermata</taxon>
        <taxon>Eleutherozoa</taxon>
        <taxon>Echinozoa</taxon>
        <taxon>Holothuroidea</taxon>
        <taxon>Aspidochirotacea</taxon>
        <taxon>Aspidochirotida</taxon>
        <taxon>Stichopodidae</taxon>
        <taxon>Apostichopus</taxon>
    </lineage>
</organism>
<evidence type="ECO:0000313" key="3">
    <source>
        <dbReference type="Proteomes" id="UP000230750"/>
    </source>
</evidence>
<dbReference type="InterPro" id="IPR036116">
    <property type="entry name" value="FN3_sf"/>
</dbReference>
<dbReference type="AlphaFoldDB" id="A0A2G8L229"/>
<feature type="transmembrane region" description="Helical" evidence="1">
    <location>
        <begin position="550"/>
        <end position="574"/>
    </location>
</feature>
<dbReference type="SUPFAM" id="SSF49265">
    <property type="entry name" value="Fibronectin type III"/>
    <property type="match status" value="1"/>
</dbReference>